<dbReference type="Gene3D" id="3.40.50.2000">
    <property type="entry name" value="Glycogen Phosphorylase B"/>
    <property type="match status" value="1"/>
</dbReference>
<dbReference type="OrthoDB" id="7220105at2"/>
<name>A0A3S2V7A5_9HYPH</name>
<accession>A0A3S2V7A5</accession>
<dbReference type="AlphaFoldDB" id="A0A3S2V7A5"/>
<proteinExistence type="predicted"/>
<dbReference type="GO" id="GO:0030247">
    <property type="term" value="F:polysaccharide binding"/>
    <property type="evidence" value="ECO:0007669"/>
    <property type="project" value="InterPro"/>
</dbReference>
<protein>
    <recommendedName>
        <fullName evidence="5">Rhamnan synthesis protein F</fullName>
    </recommendedName>
</protein>
<dbReference type="InterPro" id="IPR007739">
    <property type="entry name" value="RgpF"/>
</dbReference>
<dbReference type="InterPro" id="IPR048510">
    <property type="entry name" value="WsaF_N"/>
</dbReference>
<dbReference type="Pfam" id="PF22772">
    <property type="entry name" value="WsaF_C"/>
    <property type="match status" value="1"/>
</dbReference>
<reference evidence="3 4" key="1">
    <citation type="submission" date="2019-01" db="EMBL/GenBank/DDBJ databases">
        <authorList>
            <person name="Chen W.-M."/>
        </authorList>
    </citation>
    <scope>NUCLEOTIDE SEQUENCE [LARGE SCALE GENOMIC DNA]</scope>
    <source>
        <strain evidence="3 4">TER-1</strain>
    </source>
</reference>
<dbReference type="Pfam" id="PF05045">
    <property type="entry name" value="RgpF"/>
    <property type="match status" value="1"/>
</dbReference>
<comment type="caution">
    <text evidence="3">The sequence shown here is derived from an EMBL/GenBank/DDBJ whole genome shotgun (WGS) entry which is preliminary data.</text>
</comment>
<keyword evidence="4" id="KW-1185">Reference proteome</keyword>
<evidence type="ECO:0000259" key="2">
    <source>
        <dbReference type="Pfam" id="PF22772"/>
    </source>
</evidence>
<dbReference type="RefSeq" id="WP_127732030.1">
    <property type="nucleotide sequence ID" value="NZ_SACP01000020.1"/>
</dbReference>
<evidence type="ECO:0000313" key="4">
    <source>
        <dbReference type="Proteomes" id="UP000286997"/>
    </source>
</evidence>
<dbReference type="Pfam" id="PF21374">
    <property type="entry name" value="WsaF_N"/>
    <property type="match status" value="1"/>
</dbReference>
<gene>
    <name evidence="3" type="ORF">EOE48_18965</name>
</gene>
<feature type="domain" description="WsaF C-terminal" evidence="2">
    <location>
        <begin position="783"/>
        <end position="914"/>
    </location>
</feature>
<dbReference type="EMBL" id="SACP01000020">
    <property type="protein sequence ID" value="RVU15597.1"/>
    <property type="molecule type" value="Genomic_DNA"/>
</dbReference>
<evidence type="ECO:0000259" key="1">
    <source>
        <dbReference type="Pfam" id="PF21374"/>
    </source>
</evidence>
<dbReference type="InterPro" id="IPR055050">
    <property type="entry name" value="WsaF_C"/>
</dbReference>
<sequence length="962" mass="108629">MSAFAHVCIFGEREGRSPHPLIDLAWYRRHYGLATDHPLLHYLSEGWRQGLQTHPAFWARWFADRHRIASEPLLDYLTRRDGFRRDPNPVFDTALYRSEADVPDDVNPLVHYLRVGSARGDRFCHVFDADYFAEQCRRAGYRPDAADDLTRFLVAPVEVDPHPLFDRRFYRRQIGDGFAGNELGHFLDRKDPDLDPHCLFSTRFYYDARGDVVQAGYNALVHYLRFGWKEEVDTHPLFSARDYLSLNGDVAEAQANPLVHYVLYGAREGRPFRREGEILRFAKRARPVAIRSVPVAGPSAPRRALRKGVFVHAYYPDTFEEFIPFLNRIPQPCHVYISTDTAAKFYHIDKVCIDRLTCPYSIRICDNRGRDIAPMLVGYRDELEQVELALHIHTKRSVHYTGGFDQWRHYLVGSNLHPEKLDAILALFDDPSVGAVAPDDFPPVSALVQWGGNLSAVRGLVAMMTGFAQGVSSDTLLEMPTGSMFWFRTRALKPLLDLRLETLCFDPEAGQIDGTLAHAIERAFFYVIEVSGHRWLRFDTESSPGQLRVTEYPPLLPAESRTDPISRAMPEMLPFSVVPSRDPRPRLNLLIPTAERMFGYAGISEALRIFAGLRRVLGEGFDFRVIATDIAFSDQMVPEPGGTIADLHDESPAGLVYADGTNRRFQNLAVRASDVFVATAWWTAAHARELHRRQAALFDQPKTRFVYLIQDYECGFYAWSTRYALAESTYRDPDDFIAIFNTPILADYFRNAGYGIAGLVYEPPLNEEIARFIDRSAAKKKIALVYMRPSAQRNCLEFAHAVIALAKRSDPDFWRDWEFVAVGEALDKAGEMALHGLTSRGRLTLPEYGDLLSRASIGLSLMVSPHPSYPPLEMAAAGMLVLTNAYANKDLSALHGNIRSFASFDPRQVADRLRAMAADALADGPRWDASRIGWFFDGRTNLDAVVTRAGAEIAAQVPRAGT</sequence>
<dbReference type="Gene3D" id="3.40.50.11090">
    <property type="match status" value="1"/>
</dbReference>
<organism evidence="3 4">
    <name type="scientific">Methylobacterium oryzihabitans</name>
    <dbReference type="NCBI Taxonomy" id="2499852"/>
    <lineage>
        <taxon>Bacteria</taxon>
        <taxon>Pseudomonadati</taxon>
        <taxon>Pseudomonadota</taxon>
        <taxon>Alphaproteobacteria</taxon>
        <taxon>Hyphomicrobiales</taxon>
        <taxon>Methylobacteriaceae</taxon>
        <taxon>Methylobacterium</taxon>
    </lineage>
</organism>
<dbReference type="Proteomes" id="UP000286997">
    <property type="component" value="Unassembled WGS sequence"/>
</dbReference>
<feature type="domain" description="WsaF N-terminal" evidence="1">
    <location>
        <begin position="586"/>
        <end position="742"/>
    </location>
</feature>
<evidence type="ECO:0000313" key="3">
    <source>
        <dbReference type="EMBL" id="RVU15597.1"/>
    </source>
</evidence>
<evidence type="ECO:0008006" key="5">
    <source>
        <dbReference type="Google" id="ProtNLM"/>
    </source>
</evidence>